<evidence type="ECO:0000313" key="2">
    <source>
        <dbReference type="Proteomes" id="UP000824120"/>
    </source>
</evidence>
<accession>A0A9J5YYA2</accession>
<name>A0A9J5YYA2_SOLCO</name>
<keyword evidence="2" id="KW-1185">Reference proteome</keyword>
<comment type="caution">
    <text evidence="1">The sequence shown here is derived from an EMBL/GenBank/DDBJ whole genome shotgun (WGS) entry which is preliminary data.</text>
</comment>
<evidence type="ECO:0000313" key="1">
    <source>
        <dbReference type="EMBL" id="KAG5605378.1"/>
    </source>
</evidence>
<sequence length="67" mass="7500">MSELNDMDTNEISYLNKVFAVKKKMSNLKKVSGLDDKVSKLELKAHQLISLLAVSWAVSVDFVAVKM</sequence>
<dbReference type="Proteomes" id="UP000824120">
    <property type="component" value="Chromosome 5"/>
</dbReference>
<gene>
    <name evidence="1" type="ORF">H5410_026870</name>
</gene>
<protein>
    <submittedName>
        <fullName evidence="1">Uncharacterized protein</fullName>
    </submittedName>
</protein>
<organism evidence="1 2">
    <name type="scientific">Solanum commersonii</name>
    <name type="common">Commerson's wild potato</name>
    <name type="synonym">Commerson's nightshade</name>
    <dbReference type="NCBI Taxonomy" id="4109"/>
    <lineage>
        <taxon>Eukaryota</taxon>
        <taxon>Viridiplantae</taxon>
        <taxon>Streptophyta</taxon>
        <taxon>Embryophyta</taxon>
        <taxon>Tracheophyta</taxon>
        <taxon>Spermatophyta</taxon>
        <taxon>Magnoliopsida</taxon>
        <taxon>eudicotyledons</taxon>
        <taxon>Gunneridae</taxon>
        <taxon>Pentapetalae</taxon>
        <taxon>asterids</taxon>
        <taxon>lamiids</taxon>
        <taxon>Solanales</taxon>
        <taxon>Solanaceae</taxon>
        <taxon>Solanoideae</taxon>
        <taxon>Solaneae</taxon>
        <taxon>Solanum</taxon>
    </lineage>
</organism>
<proteinExistence type="predicted"/>
<dbReference type="EMBL" id="JACXVP010000005">
    <property type="protein sequence ID" value="KAG5605378.1"/>
    <property type="molecule type" value="Genomic_DNA"/>
</dbReference>
<dbReference type="AlphaFoldDB" id="A0A9J5YYA2"/>
<reference evidence="1 2" key="1">
    <citation type="submission" date="2020-09" db="EMBL/GenBank/DDBJ databases">
        <title>De no assembly of potato wild relative species, Solanum commersonii.</title>
        <authorList>
            <person name="Cho K."/>
        </authorList>
    </citation>
    <scope>NUCLEOTIDE SEQUENCE [LARGE SCALE GENOMIC DNA]</scope>
    <source>
        <strain evidence="1">LZ3.2</strain>
        <tissue evidence="1">Leaf</tissue>
    </source>
</reference>